<feature type="compositionally biased region" description="Acidic residues" evidence="7">
    <location>
        <begin position="17"/>
        <end position="29"/>
    </location>
</feature>
<dbReference type="Gene3D" id="2.130.10.10">
    <property type="entry name" value="YVTN repeat-like/Quinoprotein amine dehydrogenase"/>
    <property type="match status" value="2"/>
</dbReference>
<dbReference type="PANTHER" id="PTHR45903:SF1">
    <property type="entry name" value="GLUTAMATE-RICH WD REPEAT-CONTAINING PROTEIN 1"/>
    <property type="match status" value="1"/>
</dbReference>
<protein>
    <recommendedName>
        <fullName evidence="5">Glutamate-rich WD repeat-containing protein 1</fullName>
    </recommendedName>
</protein>
<evidence type="ECO:0000256" key="6">
    <source>
        <dbReference type="PROSITE-ProRule" id="PRU00221"/>
    </source>
</evidence>
<feature type="domain" description="Histone-binding protein RBBP4-like N-terminal" evidence="8">
    <location>
        <begin position="44"/>
        <end position="112"/>
    </location>
</feature>
<dbReference type="EMBL" id="KQ459606">
    <property type="protein sequence ID" value="KPI91714.1"/>
    <property type="molecule type" value="Genomic_DNA"/>
</dbReference>
<dbReference type="PRINTS" id="PR00320">
    <property type="entry name" value="GPROTEINBRPT"/>
</dbReference>
<evidence type="ECO:0000256" key="7">
    <source>
        <dbReference type="SAM" id="MobiDB-lite"/>
    </source>
</evidence>
<dbReference type="AlphaFoldDB" id="A0A194PG85"/>
<dbReference type="InterPro" id="IPR019775">
    <property type="entry name" value="WD40_repeat_CS"/>
</dbReference>
<evidence type="ECO:0000313" key="9">
    <source>
        <dbReference type="EMBL" id="KPI91714.1"/>
    </source>
</evidence>
<dbReference type="PROSITE" id="PS50082">
    <property type="entry name" value="WD_REPEATS_2"/>
    <property type="match status" value="5"/>
</dbReference>
<dbReference type="STRING" id="66420.A0A194PG85"/>
<evidence type="ECO:0000256" key="1">
    <source>
        <dbReference type="ARBA" id="ARBA00004123"/>
    </source>
</evidence>
<keyword evidence="4" id="KW-0539">Nucleus</keyword>
<feature type="repeat" description="WD" evidence="6">
    <location>
        <begin position="305"/>
        <end position="340"/>
    </location>
</feature>
<keyword evidence="10" id="KW-1185">Reference proteome</keyword>
<dbReference type="PROSITE" id="PS50294">
    <property type="entry name" value="WD_REPEATS_REGION"/>
    <property type="match status" value="5"/>
</dbReference>
<evidence type="ECO:0000256" key="5">
    <source>
        <dbReference type="ARBA" id="ARBA00040876"/>
    </source>
</evidence>
<dbReference type="InterPro" id="IPR015943">
    <property type="entry name" value="WD40/YVTN_repeat-like_dom_sf"/>
</dbReference>
<dbReference type="InterPro" id="IPR001680">
    <property type="entry name" value="WD40_rpt"/>
</dbReference>
<evidence type="ECO:0000259" key="8">
    <source>
        <dbReference type="Pfam" id="PF12265"/>
    </source>
</evidence>
<accession>A0A194PG85</accession>
<comment type="subcellular location">
    <subcellularLocation>
        <location evidence="1">Nucleus</location>
    </subcellularLocation>
</comment>
<feature type="region of interest" description="Disordered" evidence="7">
    <location>
        <begin position="1"/>
        <end position="40"/>
    </location>
</feature>
<feature type="repeat" description="WD" evidence="6">
    <location>
        <begin position="350"/>
        <end position="384"/>
    </location>
</feature>
<dbReference type="InterPro" id="IPR051972">
    <property type="entry name" value="Glutamate-rich_WD_repeat"/>
</dbReference>
<dbReference type="SMART" id="SM00320">
    <property type="entry name" value="WD40"/>
    <property type="match status" value="7"/>
</dbReference>
<dbReference type="InterPro" id="IPR036322">
    <property type="entry name" value="WD40_repeat_dom_sf"/>
</dbReference>
<dbReference type="InterPro" id="IPR020472">
    <property type="entry name" value="WD40_PAC1"/>
</dbReference>
<feature type="repeat" description="WD" evidence="6">
    <location>
        <begin position="258"/>
        <end position="295"/>
    </location>
</feature>
<dbReference type="Pfam" id="PF12265">
    <property type="entry name" value="CAF1C_H4-bd"/>
    <property type="match status" value="1"/>
</dbReference>
<feature type="compositionally biased region" description="Acidic residues" evidence="7">
    <location>
        <begin position="119"/>
        <end position="135"/>
    </location>
</feature>
<feature type="repeat" description="WD" evidence="6">
    <location>
        <begin position="452"/>
        <end position="486"/>
    </location>
</feature>
<evidence type="ECO:0000256" key="2">
    <source>
        <dbReference type="ARBA" id="ARBA00022574"/>
    </source>
</evidence>
<dbReference type="CDD" id="cd00200">
    <property type="entry name" value="WD40"/>
    <property type="match status" value="1"/>
</dbReference>
<feature type="compositionally biased region" description="Acidic residues" evidence="7">
    <location>
        <begin position="1"/>
        <end position="10"/>
    </location>
</feature>
<reference evidence="9 10" key="1">
    <citation type="journal article" date="2015" name="Nat. Commun.">
        <title>Outbred genome sequencing and CRISPR/Cas9 gene editing in butterflies.</title>
        <authorList>
            <person name="Li X."/>
            <person name="Fan D."/>
            <person name="Zhang W."/>
            <person name="Liu G."/>
            <person name="Zhang L."/>
            <person name="Zhao L."/>
            <person name="Fang X."/>
            <person name="Chen L."/>
            <person name="Dong Y."/>
            <person name="Chen Y."/>
            <person name="Ding Y."/>
            <person name="Zhao R."/>
            <person name="Feng M."/>
            <person name="Zhu Y."/>
            <person name="Feng Y."/>
            <person name="Jiang X."/>
            <person name="Zhu D."/>
            <person name="Xiang H."/>
            <person name="Feng X."/>
            <person name="Li S."/>
            <person name="Wang J."/>
            <person name="Zhang G."/>
            <person name="Kronforst M.R."/>
            <person name="Wang W."/>
        </authorList>
    </citation>
    <scope>NUCLEOTIDE SEQUENCE [LARGE SCALE GENOMIC DNA]</scope>
    <source>
        <strain evidence="9">Ya'a_city_454_Px</strain>
        <tissue evidence="9">Whole body</tissue>
    </source>
</reference>
<dbReference type="PANTHER" id="PTHR45903">
    <property type="entry name" value="GLUTAMATE-RICH WD REPEAT-CONTAINING PROTEIN 1"/>
    <property type="match status" value="1"/>
</dbReference>
<dbReference type="InterPro" id="IPR022052">
    <property type="entry name" value="Histone-bd_RBBP4-like_N"/>
</dbReference>
<organism evidence="9 10">
    <name type="scientific">Papilio xuthus</name>
    <name type="common">Asian swallowtail butterfly</name>
    <dbReference type="NCBI Taxonomy" id="66420"/>
    <lineage>
        <taxon>Eukaryota</taxon>
        <taxon>Metazoa</taxon>
        <taxon>Ecdysozoa</taxon>
        <taxon>Arthropoda</taxon>
        <taxon>Hexapoda</taxon>
        <taxon>Insecta</taxon>
        <taxon>Pterygota</taxon>
        <taxon>Neoptera</taxon>
        <taxon>Endopterygota</taxon>
        <taxon>Lepidoptera</taxon>
        <taxon>Glossata</taxon>
        <taxon>Ditrysia</taxon>
        <taxon>Papilionoidea</taxon>
        <taxon>Papilionidae</taxon>
        <taxon>Papilioninae</taxon>
        <taxon>Papilio</taxon>
    </lineage>
</organism>
<feature type="region of interest" description="Disordered" evidence="7">
    <location>
        <begin position="113"/>
        <end position="140"/>
    </location>
</feature>
<dbReference type="GO" id="GO:0042254">
    <property type="term" value="P:ribosome biogenesis"/>
    <property type="evidence" value="ECO:0007669"/>
    <property type="project" value="TreeGrafter"/>
</dbReference>
<dbReference type="Pfam" id="PF00400">
    <property type="entry name" value="WD40"/>
    <property type="match status" value="5"/>
</dbReference>
<dbReference type="PROSITE" id="PS00678">
    <property type="entry name" value="WD_REPEATS_1"/>
    <property type="match status" value="5"/>
</dbReference>
<keyword evidence="2 6" id="KW-0853">WD repeat</keyword>
<gene>
    <name evidence="9" type="ORF">RR46_15218</name>
</gene>
<feature type="repeat" description="WD" evidence="6">
    <location>
        <begin position="407"/>
        <end position="442"/>
    </location>
</feature>
<keyword evidence="3" id="KW-0677">Repeat</keyword>
<dbReference type="Proteomes" id="UP000053268">
    <property type="component" value="Unassembled WGS sequence"/>
</dbReference>
<name>A0A194PG85_PAPXU</name>
<evidence type="ECO:0000256" key="3">
    <source>
        <dbReference type="ARBA" id="ARBA00022737"/>
    </source>
</evidence>
<dbReference type="SUPFAM" id="SSF50978">
    <property type="entry name" value="WD40 repeat-like"/>
    <property type="match status" value="1"/>
</dbReference>
<sequence length="546" mass="61302">MSDDNVEDMEASSSGSENEEEEEMAEDEESGPKTYLPGQPLKEDEHLVCDQSAYVMLHQAQTGAPCLSFDIVTDNLGSDRTEYPMTAYMVAGTQASSVHLNNVIVMKMSNLHCTTKPDEDQESDDEDDEDEEEDEEKKPNMTFAFIKHEGCVTRIRTTNFRNSVLAASWSELGVVNVWNITQQLQAVDDPILLERYNLTNVTTPVRPLYSFNGHQQEGFGIDWCPTELGVLATGDCRRDIHIWKPNEGGTWNVDQRPLVGHTNSVEDIQWSPNERNVLASCSVDKSIRIWDTRAGPQKACMLTAENAHQSDVNVISWNNKEPFIASGGDDGFLYIWDLRNFTSNSPVGTFKHHTAPVTSVEWHWTEPSVLASAGEDNQVALWDLAVERDDDEVIDEELKKACMLTAENAHQSDVNVISWNNKEPFIASGGDDGFLHIWDLRNFTSNSPVGTFKHHTAPVTSVEWHWTEPSVLASAGEDNQVALWDLAVERDDDEVIDEELKNLPPQLLFIHQGQTEIKELHWHKQIPGVIVTTAHTGFNIFKTISV</sequence>
<evidence type="ECO:0000256" key="4">
    <source>
        <dbReference type="ARBA" id="ARBA00023242"/>
    </source>
</evidence>
<proteinExistence type="predicted"/>
<dbReference type="GO" id="GO:0005730">
    <property type="term" value="C:nucleolus"/>
    <property type="evidence" value="ECO:0007669"/>
    <property type="project" value="TreeGrafter"/>
</dbReference>
<evidence type="ECO:0000313" key="10">
    <source>
        <dbReference type="Proteomes" id="UP000053268"/>
    </source>
</evidence>